<comment type="caution">
    <text evidence="3">The sequence shown here is derived from an EMBL/GenBank/DDBJ whole genome shotgun (WGS) entry which is preliminary data.</text>
</comment>
<dbReference type="Proteomes" id="UP001274830">
    <property type="component" value="Unassembled WGS sequence"/>
</dbReference>
<protein>
    <recommendedName>
        <fullName evidence="2">GAT domain-containing protein</fullName>
    </recommendedName>
</protein>
<feature type="compositionally biased region" description="Polar residues" evidence="1">
    <location>
        <begin position="581"/>
        <end position="607"/>
    </location>
</feature>
<dbReference type="GO" id="GO:0043130">
    <property type="term" value="F:ubiquitin binding"/>
    <property type="evidence" value="ECO:0007669"/>
    <property type="project" value="InterPro"/>
</dbReference>
<feature type="region of interest" description="Disordered" evidence="1">
    <location>
        <begin position="383"/>
        <end position="539"/>
    </location>
</feature>
<feature type="compositionally biased region" description="Polar residues" evidence="1">
    <location>
        <begin position="495"/>
        <end position="526"/>
    </location>
</feature>
<dbReference type="InterPro" id="IPR004152">
    <property type="entry name" value="GAT_dom"/>
</dbReference>
<evidence type="ECO:0000256" key="1">
    <source>
        <dbReference type="SAM" id="MobiDB-lite"/>
    </source>
</evidence>
<dbReference type="GO" id="GO:0035091">
    <property type="term" value="F:phosphatidylinositol binding"/>
    <property type="evidence" value="ECO:0007669"/>
    <property type="project" value="InterPro"/>
</dbReference>
<feature type="region of interest" description="Disordered" evidence="1">
    <location>
        <begin position="324"/>
        <end position="365"/>
    </location>
</feature>
<proteinExistence type="predicted"/>
<dbReference type="EMBL" id="JAUTXT010000048">
    <property type="protein sequence ID" value="KAK3670981.1"/>
    <property type="molecule type" value="Genomic_DNA"/>
</dbReference>
<feature type="compositionally biased region" description="Low complexity" evidence="1">
    <location>
        <begin position="192"/>
        <end position="210"/>
    </location>
</feature>
<feature type="compositionally biased region" description="Polar residues" evidence="1">
    <location>
        <begin position="460"/>
        <end position="474"/>
    </location>
</feature>
<feature type="compositionally biased region" description="Low complexity" evidence="1">
    <location>
        <begin position="400"/>
        <end position="413"/>
    </location>
</feature>
<evidence type="ECO:0000313" key="3">
    <source>
        <dbReference type="EMBL" id="KAK3670981.1"/>
    </source>
</evidence>
<feature type="compositionally biased region" description="Polar residues" evidence="1">
    <location>
        <begin position="349"/>
        <end position="365"/>
    </location>
</feature>
<feature type="compositionally biased region" description="Polar residues" evidence="1">
    <location>
        <begin position="1"/>
        <end position="10"/>
    </location>
</feature>
<reference evidence="3" key="1">
    <citation type="submission" date="2023-07" db="EMBL/GenBank/DDBJ databases">
        <title>Black Yeasts Isolated from many extreme environments.</title>
        <authorList>
            <person name="Coleine C."/>
            <person name="Stajich J.E."/>
            <person name="Selbmann L."/>
        </authorList>
    </citation>
    <scope>NUCLEOTIDE SEQUENCE</scope>
    <source>
        <strain evidence="3">CCFEE 5485</strain>
    </source>
</reference>
<dbReference type="Gene3D" id="1.20.58.160">
    <property type="match status" value="1"/>
</dbReference>
<feature type="compositionally biased region" description="Polar residues" evidence="1">
    <location>
        <begin position="211"/>
        <end position="227"/>
    </location>
</feature>
<dbReference type="AlphaFoldDB" id="A0AAE0TTZ2"/>
<dbReference type="Pfam" id="PF03127">
    <property type="entry name" value="GAT"/>
    <property type="match status" value="1"/>
</dbReference>
<evidence type="ECO:0000259" key="2">
    <source>
        <dbReference type="PROSITE" id="PS50909"/>
    </source>
</evidence>
<dbReference type="SUPFAM" id="SSF89009">
    <property type="entry name" value="GAT-like domain"/>
    <property type="match status" value="1"/>
</dbReference>
<sequence>MKRFTSLISRSRSHDKTTTTRELANVPADSPEANAPRAIRSFCESGANSNGGEEVLHLPVIVEAAESSPAASAASARTIQELLGKQWSTKPHVQFNAIMVLRILSDHPGPSFTKHFDKSFVSAVKELLRNCRDQSTQQILRETLDSLEVNKAHDEGLQPLIQMWRKEKGGTASLNHQRGMRAPQAQYQQPYDQAGGAYQQQQQHYGQPAYTNGSQQYGNPQQSTSRRQLPPPFELASRVEEARNTANILLQLIQSTPHSEIPANELIKEFNERCQSASKSMQNYISADNPPPDDNTLQTLIETNEQLSLASSRYQRAVLAARRAVGTGPSPGAESAPGGNGGYMGASAPESQPQSLFQSAPTQSQDHAYPVAGSLFGQSHYQNVSQTNGYSSPPGPPPGQLQAQQRASQQPSPNVSPPMQYSQPAQPARQGPRTVPFSDPFADPFEHENNPAPLAFEPTNYGSQRYSNVPQHTQPRPHEANGLGRRGTLDLENAYSPNPSERNSSIPSTVSALSPTVGAGNTSPTQRPGPGAWHNSTITPSFLGRQTSAADGLTMHGAQSDDNVAELDHHSQVGRREREPTSPTSANRSAGGNSFQVSSPVDGNTPLTERRVDVAGTGGFRNSFIAKK</sequence>
<name>A0AAE0TTZ2_9PEZI</name>
<feature type="compositionally biased region" description="Low complexity" evidence="1">
    <location>
        <begin position="326"/>
        <end position="337"/>
    </location>
</feature>
<organism evidence="3 4">
    <name type="scientific">Recurvomyces mirabilis</name>
    <dbReference type="NCBI Taxonomy" id="574656"/>
    <lineage>
        <taxon>Eukaryota</taxon>
        <taxon>Fungi</taxon>
        <taxon>Dikarya</taxon>
        <taxon>Ascomycota</taxon>
        <taxon>Pezizomycotina</taxon>
        <taxon>Dothideomycetes</taxon>
        <taxon>Dothideomycetidae</taxon>
        <taxon>Mycosphaerellales</taxon>
        <taxon>Teratosphaeriaceae</taxon>
        <taxon>Recurvomyces</taxon>
    </lineage>
</organism>
<dbReference type="Gene3D" id="1.25.40.90">
    <property type="match status" value="1"/>
</dbReference>
<keyword evidence="4" id="KW-1185">Reference proteome</keyword>
<feature type="domain" description="GAT" evidence="2">
    <location>
        <begin position="192"/>
        <end position="319"/>
    </location>
</feature>
<dbReference type="InterPro" id="IPR008942">
    <property type="entry name" value="ENTH_VHS"/>
</dbReference>
<gene>
    <name evidence="3" type="ORF">LTR78_009097</name>
</gene>
<dbReference type="PROSITE" id="PS50909">
    <property type="entry name" value="GAT"/>
    <property type="match status" value="1"/>
</dbReference>
<feature type="region of interest" description="Disordered" evidence="1">
    <location>
        <begin position="192"/>
        <end position="230"/>
    </location>
</feature>
<dbReference type="CDD" id="cd21383">
    <property type="entry name" value="GAT_GGA_Tom1-like"/>
    <property type="match status" value="1"/>
</dbReference>
<dbReference type="InterPro" id="IPR038425">
    <property type="entry name" value="GAT_sf"/>
</dbReference>
<feature type="region of interest" description="Disordered" evidence="1">
    <location>
        <begin position="1"/>
        <end position="32"/>
    </location>
</feature>
<accession>A0AAE0TTZ2</accession>
<evidence type="ECO:0000313" key="4">
    <source>
        <dbReference type="Proteomes" id="UP001274830"/>
    </source>
</evidence>
<feature type="region of interest" description="Disordered" evidence="1">
    <location>
        <begin position="553"/>
        <end position="628"/>
    </location>
</feature>
<feature type="compositionally biased region" description="Basic and acidic residues" evidence="1">
    <location>
        <begin position="566"/>
        <end position="580"/>
    </location>
</feature>